<evidence type="ECO:0000256" key="2">
    <source>
        <dbReference type="ARBA" id="ARBA00022771"/>
    </source>
</evidence>
<dbReference type="Proteomes" id="UP000475862">
    <property type="component" value="Unassembled WGS sequence"/>
</dbReference>
<dbReference type="PANTHER" id="PTHR47160">
    <property type="entry name" value="PUTATIVE-RELATED"/>
    <property type="match status" value="1"/>
</dbReference>
<evidence type="ECO:0000256" key="4">
    <source>
        <dbReference type="SAM" id="Phobius"/>
    </source>
</evidence>
<gene>
    <name evidence="7" type="ORF">AGLY_008197</name>
</gene>
<organism evidence="7 8">
    <name type="scientific">Aphis glycines</name>
    <name type="common">Soybean aphid</name>
    <dbReference type="NCBI Taxonomy" id="307491"/>
    <lineage>
        <taxon>Eukaryota</taxon>
        <taxon>Metazoa</taxon>
        <taxon>Ecdysozoa</taxon>
        <taxon>Arthropoda</taxon>
        <taxon>Hexapoda</taxon>
        <taxon>Insecta</taxon>
        <taxon>Pterygota</taxon>
        <taxon>Neoptera</taxon>
        <taxon>Paraneoptera</taxon>
        <taxon>Hemiptera</taxon>
        <taxon>Sternorrhyncha</taxon>
        <taxon>Aphidomorpha</taxon>
        <taxon>Aphidoidea</taxon>
        <taxon>Aphididae</taxon>
        <taxon>Aphidini</taxon>
        <taxon>Aphis</taxon>
        <taxon>Aphis</taxon>
    </lineage>
</organism>
<keyword evidence="4" id="KW-1133">Transmembrane helix</keyword>
<feature type="domain" description="MULE transposase" evidence="6">
    <location>
        <begin position="166"/>
        <end position="259"/>
    </location>
</feature>
<reference evidence="7 8" key="1">
    <citation type="submission" date="2019-08" db="EMBL/GenBank/DDBJ databases">
        <title>The genome of the soybean aphid Biotype 1, its phylome, world population structure and adaptation to the North American continent.</title>
        <authorList>
            <person name="Giordano R."/>
            <person name="Donthu R.K."/>
            <person name="Hernandez A.G."/>
            <person name="Wright C.L."/>
            <person name="Zimin A.V."/>
        </authorList>
    </citation>
    <scope>NUCLEOTIDE SEQUENCE [LARGE SCALE GENOMIC DNA]</scope>
    <source>
        <tissue evidence="7">Whole aphids</tissue>
    </source>
</reference>
<dbReference type="PANTHER" id="PTHR47160:SF10">
    <property type="entry name" value="MULE TRANSPOSASE DOMAIN-CONTAINING PROTEIN"/>
    <property type="match status" value="1"/>
</dbReference>
<dbReference type="InterPro" id="IPR007588">
    <property type="entry name" value="Znf_FLYWCH"/>
</dbReference>
<keyword evidence="4" id="KW-0472">Membrane</keyword>
<dbReference type="InterPro" id="IPR018289">
    <property type="entry name" value="MULE_transposase_dom"/>
</dbReference>
<proteinExistence type="predicted"/>
<dbReference type="AlphaFoldDB" id="A0A6G0TL50"/>
<keyword evidence="4" id="KW-0812">Transmembrane</keyword>
<evidence type="ECO:0000313" key="7">
    <source>
        <dbReference type="EMBL" id="KAE9534905.1"/>
    </source>
</evidence>
<evidence type="ECO:0000259" key="5">
    <source>
        <dbReference type="Pfam" id="PF04500"/>
    </source>
</evidence>
<keyword evidence="3" id="KW-0862">Zinc</keyword>
<evidence type="ECO:0000256" key="1">
    <source>
        <dbReference type="ARBA" id="ARBA00022723"/>
    </source>
</evidence>
<evidence type="ECO:0000313" key="8">
    <source>
        <dbReference type="Proteomes" id="UP000475862"/>
    </source>
</evidence>
<comment type="caution">
    <text evidence="7">The sequence shown here is derived from an EMBL/GenBank/DDBJ whole genome shotgun (WGS) entry which is preliminary data.</text>
</comment>
<dbReference type="Gene3D" id="2.20.25.240">
    <property type="match status" value="1"/>
</dbReference>
<feature type="transmembrane region" description="Helical" evidence="4">
    <location>
        <begin position="182"/>
        <end position="201"/>
    </location>
</feature>
<accession>A0A6G0TL50</accession>
<name>A0A6G0TL50_APHGL</name>
<dbReference type="EMBL" id="VYZN01000027">
    <property type="protein sequence ID" value="KAE9534905.1"/>
    <property type="molecule type" value="Genomic_DNA"/>
</dbReference>
<keyword evidence="2" id="KW-0863">Zinc-finger</keyword>
<dbReference type="Pfam" id="PF04500">
    <property type="entry name" value="FLYWCH"/>
    <property type="match status" value="1"/>
</dbReference>
<evidence type="ECO:0008006" key="9">
    <source>
        <dbReference type="Google" id="ProtNLM"/>
    </source>
</evidence>
<dbReference type="Pfam" id="PF10551">
    <property type="entry name" value="MULE"/>
    <property type="match status" value="1"/>
</dbReference>
<evidence type="ECO:0000259" key="6">
    <source>
        <dbReference type="Pfam" id="PF10551"/>
    </source>
</evidence>
<protein>
    <recommendedName>
        <fullName evidence="9">MULE transposase domain-containing protein</fullName>
    </recommendedName>
</protein>
<evidence type="ECO:0000256" key="3">
    <source>
        <dbReference type="ARBA" id="ARBA00022833"/>
    </source>
</evidence>
<sequence length="423" mass="48479">MALIESKRNREILRHDVRIVKFWRCRRKYICPARVHTSLDNLKIIILPAKEHTHDSESIEIEANIVVTKMKRRAIETTETTSTIINECVNGLTQSAKEKTNNEVNSAPAAPIDLKTLQLPEIYKTYSPNDGISEQFLLADSGHGTDRVLIFGRLSGLKILKNSRTWYCDGTFRIAPLLFSQAYVILAEALGGVLPVIYALLPSKKANVYKKLLNMLKTLEPDLNPDSISCDFELAAFTAIKNAFPNVQIFGCYFHLCQNFRSKLGELHLISRYKNEPEFCIHVKSIIALAFVPISDLDDALEILSESLPEELIDLLDWFEDFYIGRKNRSREDRTNNHAEAVNRRLNQLMANKPTIWAFINTLRTIQAGTDTQYEHLVTGNSPRKKLKKFRDTDNRIYKLVDRYDKNDIQTFIRGISNNIAYN</sequence>
<keyword evidence="1" id="KW-0479">Metal-binding</keyword>
<feature type="domain" description="FLYWCH-type" evidence="5">
    <location>
        <begin position="21"/>
        <end position="54"/>
    </location>
</feature>
<dbReference type="OrthoDB" id="10029846at2759"/>
<dbReference type="GO" id="GO:0008270">
    <property type="term" value="F:zinc ion binding"/>
    <property type="evidence" value="ECO:0007669"/>
    <property type="project" value="UniProtKB-KW"/>
</dbReference>
<keyword evidence="8" id="KW-1185">Reference proteome</keyword>